<proteinExistence type="predicted"/>
<gene>
    <name evidence="1" type="ORF">CC84DRAFT_67853</name>
</gene>
<evidence type="ECO:0000313" key="2">
    <source>
        <dbReference type="Proteomes" id="UP000077069"/>
    </source>
</evidence>
<sequence length="97" mass="10397">MLLPCSVTYCIARAGPTAKRGRGPVAGLVNPGTARRGHNRAKNINRHTLYARPHPQRLSGSLDLCTFLSLRALVLVLTSTVVSQHCAILKRAAAESP</sequence>
<dbReference type="EMBL" id="KV441548">
    <property type="protein sequence ID" value="OAG12123.1"/>
    <property type="molecule type" value="Genomic_DNA"/>
</dbReference>
<dbReference type="InParanoid" id="A0A177CX70"/>
<evidence type="ECO:0000313" key="1">
    <source>
        <dbReference type="EMBL" id="OAG12123.1"/>
    </source>
</evidence>
<name>A0A177CX70_9PLEO</name>
<accession>A0A177CX70</accession>
<keyword evidence="2" id="KW-1185">Reference proteome</keyword>
<dbReference type="AlphaFoldDB" id="A0A177CX70"/>
<reference evidence="1 2" key="1">
    <citation type="submission" date="2016-05" db="EMBL/GenBank/DDBJ databases">
        <title>Comparative analysis of secretome profiles of manganese(II)-oxidizing ascomycete fungi.</title>
        <authorList>
            <consortium name="DOE Joint Genome Institute"/>
            <person name="Zeiner C.A."/>
            <person name="Purvine S.O."/>
            <person name="Zink E.M."/>
            <person name="Wu S."/>
            <person name="Pasa-Tolic L."/>
            <person name="Chaput D.L."/>
            <person name="Haridas S."/>
            <person name="Grigoriev I.V."/>
            <person name="Santelli C.M."/>
            <person name="Hansel C.M."/>
        </authorList>
    </citation>
    <scope>NUCLEOTIDE SEQUENCE [LARGE SCALE GENOMIC DNA]</scope>
    <source>
        <strain evidence="1 2">AP3s5-JAC2a</strain>
    </source>
</reference>
<dbReference type="GeneID" id="28770573"/>
<dbReference type="Proteomes" id="UP000077069">
    <property type="component" value="Unassembled WGS sequence"/>
</dbReference>
<dbReference type="RefSeq" id="XP_018042488.1">
    <property type="nucleotide sequence ID" value="XM_018187087.1"/>
</dbReference>
<organism evidence="1 2">
    <name type="scientific">Paraphaeosphaeria sporulosa</name>
    <dbReference type="NCBI Taxonomy" id="1460663"/>
    <lineage>
        <taxon>Eukaryota</taxon>
        <taxon>Fungi</taxon>
        <taxon>Dikarya</taxon>
        <taxon>Ascomycota</taxon>
        <taxon>Pezizomycotina</taxon>
        <taxon>Dothideomycetes</taxon>
        <taxon>Pleosporomycetidae</taxon>
        <taxon>Pleosporales</taxon>
        <taxon>Massarineae</taxon>
        <taxon>Didymosphaeriaceae</taxon>
        <taxon>Paraphaeosphaeria</taxon>
    </lineage>
</organism>
<protein>
    <submittedName>
        <fullName evidence="1">Uncharacterized protein</fullName>
    </submittedName>
</protein>